<evidence type="ECO:0000313" key="1">
    <source>
        <dbReference type="EMBL" id="EFK96797.1"/>
    </source>
</evidence>
<dbReference type="InterPro" id="IPR008979">
    <property type="entry name" value="Galactose-bd-like_sf"/>
</dbReference>
<dbReference type="SUPFAM" id="SSF49785">
    <property type="entry name" value="Galactose-binding domain-like"/>
    <property type="match status" value="1"/>
</dbReference>
<dbReference type="EMBL" id="ADZX01000400">
    <property type="protein sequence ID" value="EFK96797.1"/>
    <property type="molecule type" value="Genomic_DNA"/>
</dbReference>
<accession>D9PI14</accession>
<comment type="caution">
    <text evidence="1">The sequence shown here is derived from an EMBL/GenBank/DDBJ whole genome shotgun (WGS) entry which is preliminary data.</text>
</comment>
<dbReference type="AlphaFoldDB" id="D9PI14"/>
<organism evidence="1">
    <name type="scientific">sediment metagenome</name>
    <dbReference type="NCBI Taxonomy" id="749907"/>
    <lineage>
        <taxon>unclassified sequences</taxon>
        <taxon>metagenomes</taxon>
        <taxon>ecological metagenomes</taxon>
    </lineage>
</organism>
<protein>
    <submittedName>
        <fullName evidence="1">Beta-galactosidase</fullName>
    </submittedName>
</protein>
<proteinExistence type="predicted"/>
<dbReference type="PROSITE" id="PS51257">
    <property type="entry name" value="PROKAR_LIPOPROTEIN"/>
    <property type="match status" value="1"/>
</dbReference>
<sequence>MRTIIVFTITIPLVIIISCTGHRKNTEWKIAENPLLTEWALEIDPLQPWAEYPRPDAAREEWINLNGKWDYALTESDTKPAGWNGKILVPYPIESALSGVKKESY</sequence>
<name>D9PI14_9ZZZZ</name>
<reference evidence="1" key="1">
    <citation type="submission" date="2010-07" db="EMBL/GenBank/DDBJ databases">
        <authorList>
            <consortium name="CONSOLIDER consortium CSD2007-00005"/>
            <person name="Guazzaroni M.-E."/>
            <person name="Richter M."/>
            <person name="Garcia-Salamanca A."/>
            <person name="Yarza P."/>
            <person name="Ferrer M."/>
        </authorList>
    </citation>
    <scope>NUCLEOTIDE SEQUENCE</scope>
</reference>
<reference evidence="1" key="2">
    <citation type="journal article" date="2011" name="Microb. Ecol.">
        <title>Taxonomic and Functional Metagenomic Profiling of the Microbial Community in the Anoxic Sediment of a Sub-saline Shallow Lake (Laguna de Carrizo, Central Spain).</title>
        <authorList>
            <person name="Ferrer M."/>
            <person name="Guazzaroni M.E."/>
            <person name="Richter M."/>
            <person name="Garcia-Salamanca A."/>
            <person name="Yarza P."/>
            <person name="Suarez-Suarez A."/>
            <person name="Solano J."/>
            <person name="Alcaide M."/>
            <person name="van Dillewijn P."/>
            <person name="Molina-Henares M.A."/>
            <person name="Lopez-Cortes N."/>
            <person name="Al-Ramahi Y."/>
            <person name="Guerrero C."/>
            <person name="Acosta A."/>
            <person name="de Eugenio L.I."/>
            <person name="Martinez V."/>
            <person name="Marques S."/>
            <person name="Rojo F."/>
            <person name="Santero E."/>
            <person name="Genilloud O."/>
            <person name="Perez-Perez J."/>
            <person name="Rossello-Mora R."/>
            <person name="Ramos J.L."/>
        </authorList>
    </citation>
    <scope>NUCLEOTIDE SEQUENCE</scope>
</reference>
<gene>
    <name evidence="1" type="ORF">LDC_1168</name>
</gene>